<dbReference type="Proteomes" id="UP001632038">
    <property type="component" value="Unassembled WGS sequence"/>
</dbReference>
<gene>
    <name evidence="9" type="ORF">CASFOL_006938</name>
</gene>
<feature type="domain" description="AP2/ERF" evidence="8">
    <location>
        <begin position="130"/>
        <end position="187"/>
    </location>
</feature>
<keyword evidence="5" id="KW-0804">Transcription</keyword>
<dbReference type="AlphaFoldDB" id="A0ABD3E7S9"/>
<name>A0ABD3E7S9_9LAMI</name>
<keyword evidence="6" id="KW-0539">Nucleus</keyword>
<keyword evidence="4" id="KW-0238">DNA-binding</keyword>
<dbReference type="PRINTS" id="PR00367">
    <property type="entry name" value="ETHRSPELEMNT"/>
</dbReference>
<dbReference type="Gene3D" id="3.30.730.10">
    <property type="entry name" value="AP2/ERF domain"/>
    <property type="match status" value="1"/>
</dbReference>
<organism evidence="9 10">
    <name type="scientific">Castilleja foliolosa</name>
    <dbReference type="NCBI Taxonomy" id="1961234"/>
    <lineage>
        <taxon>Eukaryota</taxon>
        <taxon>Viridiplantae</taxon>
        <taxon>Streptophyta</taxon>
        <taxon>Embryophyta</taxon>
        <taxon>Tracheophyta</taxon>
        <taxon>Spermatophyta</taxon>
        <taxon>Magnoliopsida</taxon>
        <taxon>eudicotyledons</taxon>
        <taxon>Gunneridae</taxon>
        <taxon>Pentapetalae</taxon>
        <taxon>asterids</taxon>
        <taxon>lamiids</taxon>
        <taxon>Lamiales</taxon>
        <taxon>Orobanchaceae</taxon>
        <taxon>Pedicularideae</taxon>
        <taxon>Castillejinae</taxon>
        <taxon>Castilleja</taxon>
    </lineage>
</organism>
<dbReference type="GO" id="GO:0005634">
    <property type="term" value="C:nucleus"/>
    <property type="evidence" value="ECO:0007669"/>
    <property type="project" value="UniProtKB-SubCell"/>
</dbReference>
<dbReference type="InterPro" id="IPR050913">
    <property type="entry name" value="AP2/ERF_ERF"/>
</dbReference>
<dbReference type="PANTHER" id="PTHR31194:SF202">
    <property type="entry name" value="ETHYLENE-RESPONSIVE TRANSCRIPTION FACTOR ERF070"/>
    <property type="match status" value="1"/>
</dbReference>
<feature type="region of interest" description="Disordered" evidence="7">
    <location>
        <begin position="24"/>
        <end position="43"/>
    </location>
</feature>
<keyword evidence="2" id="KW-0611">Plant defense</keyword>
<dbReference type="GO" id="GO:0006952">
    <property type="term" value="P:defense response"/>
    <property type="evidence" value="ECO:0007669"/>
    <property type="project" value="UniProtKB-KW"/>
</dbReference>
<evidence type="ECO:0000313" key="9">
    <source>
        <dbReference type="EMBL" id="KAL3650535.1"/>
    </source>
</evidence>
<dbReference type="CDD" id="cd00018">
    <property type="entry name" value="AP2"/>
    <property type="match status" value="1"/>
</dbReference>
<evidence type="ECO:0000256" key="6">
    <source>
        <dbReference type="ARBA" id="ARBA00023242"/>
    </source>
</evidence>
<evidence type="ECO:0000256" key="3">
    <source>
        <dbReference type="ARBA" id="ARBA00023015"/>
    </source>
</evidence>
<dbReference type="FunFam" id="3.30.730.10:FF:000001">
    <property type="entry name" value="Ethylene-responsive transcription factor 2"/>
    <property type="match status" value="1"/>
</dbReference>
<dbReference type="Pfam" id="PF00847">
    <property type="entry name" value="AP2"/>
    <property type="match status" value="1"/>
</dbReference>
<reference evidence="10" key="1">
    <citation type="journal article" date="2024" name="IScience">
        <title>Strigolactones Initiate the Formation of Haustorium-like Structures in Castilleja.</title>
        <authorList>
            <person name="Buerger M."/>
            <person name="Peterson D."/>
            <person name="Chory J."/>
        </authorList>
    </citation>
    <scope>NUCLEOTIDE SEQUENCE [LARGE SCALE GENOMIC DNA]</scope>
</reference>
<evidence type="ECO:0000259" key="8">
    <source>
        <dbReference type="PROSITE" id="PS51032"/>
    </source>
</evidence>
<evidence type="ECO:0000256" key="2">
    <source>
        <dbReference type="ARBA" id="ARBA00022821"/>
    </source>
</evidence>
<evidence type="ECO:0000256" key="5">
    <source>
        <dbReference type="ARBA" id="ARBA00023163"/>
    </source>
</evidence>
<dbReference type="PROSITE" id="PS51032">
    <property type="entry name" value="AP2_ERF"/>
    <property type="match status" value="1"/>
</dbReference>
<dbReference type="InterPro" id="IPR036955">
    <property type="entry name" value="AP2/ERF_dom_sf"/>
</dbReference>
<dbReference type="InterPro" id="IPR016177">
    <property type="entry name" value="DNA-bd_dom_sf"/>
</dbReference>
<protein>
    <recommendedName>
        <fullName evidence="8">AP2/ERF domain-containing protein</fullName>
    </recommendedName>
</protein>
<evidence type="ECO:0000256" key="4">
    <source>
        <dbReference type="ARBA" id="ARBA00023125"/>
    </source>
</evidence>
<evidence type="ECO:0000256" key="7">
    <source>
        <dbReference type="SAM" id="MobiDB-lite"/>
    </source>
</evidence>
<accession>A0ABD3E7S9</accession>
<dbReference type="EMBL" id="JAVIJP010000007">
    <property type="protein sequence ID" value="KAL3650535.1"/>
    <property type="molecule type" value="Genomic_DNA"/>
</dbReference>
<feature type="compositionally biased region" description="Polar residues" evidence="7">
    <location>
        <begin position="27"/>
        <end position="43"/>
    </location>
</feature>
<dbReference type="GO" id="GO:0003677">
    <property type="term" value="F:DNA binding"/>
    <property type="evidence" value="ECO:0007669"/>
    <property type="project" value="UniProtKB-KW"/>
</dbReference>
<proteinExistence type="predicted"/>
<evidence type="ECO:0000256" key="1">
    <source>
        <dbReference type="ARBA" id="ARBA00004123"/>
    </source>
</evidence>
<sequence>MAMDSIFGATVKYTEHKQITRKLIQPQKKTNSRDSANYRNTNEAPKIIRISVTDPYATDSSSGEEDEELFRRQRVKRYISEIRMENSGNVNGTNGRRRIAETLKPKPKPMKAKEVLRPPAVAEQGSGERKFRGVRRRPWGKWAAEIRDPTKKSRLWLGTYNTAEEAAMVYDNAAIKIRGPDAQTNFTPPPAKALAPGVNAISVSGAGYDSGEESPNRFSPTSVLRFRSDYVDPNRSENKADPEPCVAVDRPVCKSDPVCEPVQEAVECQGETSMVPDYSNDYLPMDILFLDDFFNFSQQDQVLFDNILPSCNNYEKTGDLMMWADQFPILDSSFQECDFNEFGNSFQDIETLNVDDYFRDDVGNDVGKTDELLVL</sequence>
<evidence type="ECO:0000313" key="10">
    <source>
        <dbReference type="Proteomes" id="UP001632038"/>
    </source>
</evidence>
<keyword evidence="10" id="KW-1185">Reference proteome</keyword>
<keyword evidence="3" id="KW-0805">Transcription regulation</keyword>
<dbReference type="SMART" id="SM00380">
    <property type="entry name" value="AP2"/>
    <property type="match status" value="1"/>
</dbReference>
<comment type="caution">
    <text evidence="9">The sequence shown here is derived from an EMBL/GenBank/DDBJ whole genome shotgun (WGS) entry which is preliminary data.</text>
</comment>
<dbReference type="PANTHER" id="PTHR31194">
    <property type="entry name" value="SHN SHINE , DNA BINDING / TRANSCRIPTION FACTOR"/>
    <property type="match status" value="1"/>
</dbReference>
<dbReference type="InterPro" id="IPR001471">
    <property type="entry name" value="AP2/ERF_dom"/>
</dbReference>
<dbReference type="SUPFAM" id="SSF54171">
    <property type="entry name" value="DNA-binding domain"/>
    <property type="match status" value="1"/>
</dbReference>
<comment type="subcellular location">
    <subcellularLocation>
        <location evidence="1">Nucleus</location>
    </subcellularLocation>
</comment>